<dbReference type="Proteomes" id="UP000217250">
    <property type="component" value="Chromosome"/>
</dbReference>
<dbReference type="RefSeq" id="WP_095910517.1">
    <property type="nucleotide sequence ID" value="NZ_CP022386.1"/>
</dbReference>
<accession>A0A250FPY6</accession>
<evidence type="ECO:0008006" key="4">
    <source>
        <dbReference type="Google" id="ProtNLM"/>
    </source>
</evidence>
<evidence type="ECO:0000313" key="2">
    <source>
        <dbReference type="EMBL" id="ATA87239.1"/>
    </source>
</evidence>
<keyword evidence="1" id="KW-0732">Signal</keyword>
<dbReference type="GeneID" id="84808637"/>
<feature type="chain" id="PRO_5012151313" description="Lipoprotein" evidence="1">
    <location>
        <begin position="25"/>
        <end position="211"/>
    </location>
</feature>
<dbReference type="OrthoDB" id="1151360at2"/>
<name>A0A250FPY6_9FLAO</name>
<dbReference type="EMBL" id="CP022386">
    <property type="protein sequence ID" value="ATA87239.1"/>
    <property type="molecule type" value="Genomic_DNA"/>
</dbReference>
<sequence>MKRTIYALCTAICALFAVVSCSKSDDNNGNQGGTQNNSQNQQAVRSNNFSNEVKAIASQEFIQKMRDGGATIYGGTNPPAVEGSFTTGALELIHSSFGIDKDPLRGRFDGFFYKFYGKNGSNIKVDYSNHSGGTYAAQGVKAAISGEGDNFTIFFINKAGDLHAISGTFTGDAIEGFQEIDYVKIGTNTSPVGTVRVLKSKDGRAEKIQGF</sequence>
<dbReference type="AlphaFoldDB" id="A0A250FPY6"/>
<evidence type="ECO:0000256" key="1">
    <source>
        <dbReference type="SAM" id="SignalP"/>
    </source>
</evidence>
<reference evidence="3" key="1">
    <citation type="submission" date="2017-06" db="EMBL/GenBank/DDBJ databases">
        <title>Capnocytophaga spp. assemblies.</title>
        <authorList>
            <person name="Gulvik C.A."/>
        </authorList>
    </citation>
    <scope>NUCLEOTIDE SEQUENCE [LARGE SCALE GENOMIC DNA]</scope>
    <source>
        <strain evidence="3">H1496</strain>
    </source>
</reference>
<proteinExistence type="predicted"/>
<protein>
    <recommendedName>
        <fullName evidence="4">Lipoprotein</fullName>
    </recommendedName>
</protein>
<gene>
    <name evidence="2" type="ORF">CGC50_08730</name>
</gene>
<evidence type="ECO:0000313" key="3">
    <source>
        <dbReference type="Proteomes" id="UP000217250"/>
    </source>
</evidence>
<dbReference type="KEGG" id="cgh:CGC50_08730"/>
<feature type="signal peptide" evidence="1">
    <location>
        <begin position="1"/>
        <end position="24"/>
    </location>
</feature>
<organism evidence="2 3">
    <name type="scientific">Capnocytophaga gingivalis</name>
    <dbReference type="NCBI Taxonomy" id="1017"/>
    <lineage>
        <taxon>Bacteria</taxon>
        <taxon>Pseudomonadati</taxon>
        <taxon>Bacteroidota</taxon>
        <taxon>Flavobacteriia</taxon>
        <taxon>Flavobacteriales</taxon>
        <taxon>Flavobacteriaceae</taxon>
        <taxon>Capnocytophaga</taxon>
    </lineage>
</organism>
<dbReference type="PROSITE" id="PS51257">
    <property type="entry name" value="PROKAR_LIPOPROTEIN"/>
    <property type="match status" value="1"/>
</dbReference>